<reference evidence="1 2" key="1">
    <citation type="journal article" date="2019" name="Commun. Biol.">
        <title>The bagworm genome reveals a unique fibroin gene that provides high tensile strength.</title>
        <authorList>
            <person name="Kono N."/>
            <person name="Nakamura H."/>
            <person name="Ohtoshi R."/>
            <person name="Tomita M."/>
            <person name="Numata K."/>
            <person name="Arakawa K."/>
        </authorList>
    </citation>
    <scope>NUCLEOTIDE SEQUENCE [LARGE SCALE GENOMIC DNA]</scope>
</reference>
<dbReference type="Gene3D" id="1.25.10.10">
    <property type="entry name" value="Leucine-rich Repeat Variant"/>
    <property type="match status" value="1"/>
</dbReference>
<organism evidence="1 2">
    <name type="scientific">Eumeta variegata</name>
    <name type="common">Bagworm moth</name>
    <name type="synonym">Eumeta japonica</name>
    <dbReference type="NCBI Taxonomy" id="151549"/>
    <lineage>
        <taxon>Eukaryota</taxon>
        <taxon>Metazoa</taxon>
        <taxon>Ecdysozoa</taxon>
        <taxon>Arthropoda</taxon>
        <taxon>Hexapoda</taxon>
        <taxon>Insecta</taxon>
        <taxon>Pterygota</taxon>
        <taxon>Neoptera</taxon>
        <taxon>Endopterygota</taxon>
        <taxon>Lepidoptera</taxon>
        <taxon>Glossata</taxon>
        <taxon>Ditrysia</taxon>
        <taxon>Tineoidea</taxon>
        <taxon>Psychidae</taxon>
        <taxon>Oiketicinae</taxon>
        <taxon>Eumeta</taxon>
    </lineage>
</organism>
<dbReference type="InterPro" id="IPR051345">
    <property type="entry name" value="Importin_beta-like_NTR"/>
</dbReference>
<gene>
    <name evidence="1" type="primary">TNPO3</name>
    <name evidence="1" type="ORF">EVAR_80947_1</name>
</gene>
<sequence length="201" mass="22250">MGVHMGELLQMVRSVDALPLPPEAAVGLLRGIAATIGSLPHHQLSVAMREAIAVQLTALSNLVKTEIISFRKYSLEDPTTWLDRIAALFRDTEARADNGCQHPCLPALLDAWPVLKQVMHKYQSDSRVMERLSRAIRFGYGALRHAAPILEELAHEMAAVYAAHSHSCLLYLASILVDELYQEPACTQYLIGLLQSLMPEL</sequence>
<keyword evidence="2" id="KW-1185">Reference proteome</keyword>
<dbReference type="PANTHER" id="PTHR12363">
    <property type="entry name" value="TRANSPORTIN 3 AND IMPORTIN 13"/>
    <property type="match status" value="1"/>
</dbReference>
<dbReference type="GO" id="GO:0005737">
    <property type="term" value="C:cytoplasm"/>
    <property type="evidence" value="ECO:0007669"/>
    <property type="project" value="TreeGrafter"/>
</dbReference>
<dbReference type="GO" id="GO:0006606">
    <property type="term" value="P:protein import into nucleus"/>
    <property type="evidence" value="ECO:0007669"/>
    <property type="project" value="TreeGrafter"/>
</dbReference>
<proteinExistence type="predicted"/>
<dbReference type="InterPro" id="IPR011989">
    <property type="entry name" value="ARM-like"/>
</dbReference>
<dbReference type="AlphaFoldDB" id="A0A4C2AES9"/>
<dbReference type="OrthoDB" id="435593at2759"/>
<evidence type="ECO:0000313" key="1">
    <source>
        <dbReference type="EMBL" id="GBP97813.1"/>
    </source>
</evidence>
<dbReference type="EMBL" id="BGZK01003009">
    <property type="protein sequence ID" value="GBP97813.1"/>
    <property type="molecule type" value="Genomic_DNA"/>
</dbReference>
<dbReference type="STRING" id="151549.A0A4C2AES9"/>
<dbReference type="Pfam" id="PF24139">
    <property type="entry name" value="TPR_TNPO3_IPO13_4th"/>
    <property type="match status" value="1"/>
</dbReference>
<name>A0A4C2AES9_EUMVA</name>
<dbReference type="InterPro" id="IPR058537">
    <property type="entry name" value="TPR_TNPO3_IPO13_4th"/>
</dbReference>
<dbReference type="PANTHER" id="PTHR12363:SF42">
    <property type="entry name" value="TRANSPORTIN-3"/>
    <property type="match status" value="1"/>
</dbReference>
<protein>
    <submittedName>
        <fullName evidence="1">Transportin-3</fullName>
    </submittedName>
</protein>
<evidence type="ECO:0000313" key="2">
    <source>
        <dbReference type="Proteomes" id="UP000299102"/>
    </source>
</evidence>
<comment type="caution">
    <text evidence="1">The sequence shown here is derived from an EMBL/GenBank/DDBJ whole genome shotgun (WGS) entry which is preliminary data.</text>
</comment>
<dbReference type="Proteomes" id="UP000299102">
    <property type="component" value="Unassembled WGS sequence"/>
</dbReference>
<accession>A0A4C2AES9</accession>